<feature type="compositionally biased region" description="Basic and acidic residues" evidence="1">
    <location>
        <begin position="241"/>
        <end position="254"/>
    </location>
</feature>
<keyword evidence="2" id="KW-0472">Membrane</keyword>
<keyword evidence="2" id="KW-0812">Transmembrane</keyword>
<evidence type="ECO:0000313" key="3">
    <source>
        <dbReference type="EMBL" id="RZT87404.1"/>
    </source>
</evidence>
<dbReference type="EMBL" id="SHKL01000001">
    <property type="protein sequence ID" value="RZT87404.1"/>
    <property type="molecule type" value="Genomic_DNA"/>
</dbReference>
<evidence type="ECO:0008006" key="5">
    <source>
        <dbReference type="Google" id="ProtNLM"/>
    </source>
</evidence>
<organism evidence="3 4">
    <name type="scientific">Pseudonocardia sediminis</name>
    <dbReference type="NCBI Taxonomy" id="1397368"/>
    <lineage>
        <taxon>Bacteria</taxon>
        <taxon>Bacillati</taxon>
        <taxon>Actinomycetota</taxon>
        <taxon>Actinomycetes</taxon>
        <taxon>Pseudonocardiales</taxon>
        <taxon>Pseudonocardiaceae</taxon>
        <taxon>Pseudonocardia</taxon>
    </lineage>
</organism>
<feature type="compositionally biased region" description="Low complexity" evidence="1">
    <location>
        <begin position="181"/>
        <end position="191"/>
    </location>
</feature>
<proteinExistence type="predicted"/>
<feature type="region of interest" description="Disordered" evidence="1">
    <location>
        <begin position="211"/>
        <end position="254"/>
    </location>
</feature>
<feature type="transmembrane region" description="Helical" evidence="2">
    <location>
        <begin position="80"/>
        <end position="98"/>
    </location>
</feature>
<evidence type="ECO:0000313" key="4">
    <source>
        <dbReference type="Proteomes" id="UP000291591"/>
    </source>
</evidence>
<gene>
    <name evidence="3" type="ORF">EV383_4327</name>
</gene>
<feature type="transmembrane region" description="Helical" evidence="2">
    <location>
        <begin position="20"/>
        <end position="37"/>
    </location>
</feature>
<feature type="compositionally biased region" description="Pro residues" evidence="1">
    <location>
        <begin position="170"/>
        <end position="180"/>
    </location>
</feature>
<keyword evidence="2" id="KW-1133">Transmembrane helix</keyword>
<dbReference type="Proteomes" id="UP000291591">
    <property type="component" value="Unassembled WGS sequence"/>
</dbReference>
<dbReference type="RefSeq" id="WP_130291565.1">
    <property type="nucleotide sequence ID" value="NZ_SHKL01000001.1"/>
</dbReference>
<evidence type="ECO:0000256" key="2">
    <source>
        <dbReference type="SAM" id="Phobius"/>
    </source>
</evidence>
<sequence length="254" mass="27116">MKARLLALRPSGPWLLRDALRVVLVVLLAAVSAWYLTRWGLANRIPVGLAWTLPVLADASALLGIVVAKHPRDESCRRKATRFAWASAGLSAVGNGAMHAVDFQAVEVSIWTVVLTGALYPLFLAWGYDVAGGMAARPGGVSVPQDVETPRTVAELASERVTEPATPWQEQPPPAPPDPAPAAEDATPPQEQFHEWTVEAATDWALGELRAGNGPVGWKKVRTQTGLTEGPAGRAARAAKATHEREARPRLVGT</sequence>
<feature type="transmembrane region" description="Helical" evidence="2">
    <location>
        <begin position="49"/>
        <end position="68"/>
    </location>
</feature>
<accession>A0A4Q7V1R0</accession>
<reference evidence="3 4" key="1">
    <citation type="submission" date="2019-02" db="EMBL/GenBank/DDBJ databases">
        <title>Sequencing the genomes of 1000 actinobacteria strains.</title>
        <authorList>
            <person name="Klenk H.-P."/>
        </authorList>
    </citation>
    <scope>NUCLEOTIDE SEQUENCE [LARGE SCALE GENOMIC DNA]</scope>
    <source>
        <strain evidence="3 4">DSM 45779</strain>
    </source>
</reference>
<comment type="caution">
    <text evidence="3">The sequence shown here is derived from an EMBL/GenBank/DDBJ whole genome shotgun (WGS) entry which is preliminary data.</text>
</comment>
<keyword evidence="4" id="KW-1185">Reference proteome</keyword>
<evidence type="ECO:0000256" key="1">
    <source>
        <dbReference type="SAM" id="MobiDB-lite"/>
    </source>
</evidence>
<protein>
    <recommendedName>
        <fullName evidence="5">DUF2637 domain-containing protein</fullName>
    </recommendedName>
</protein>
<feature type="region of interest" description="Disordered" evidence="1">
    <location>
        <begin position="156"/>
        <end position="191"/>
    </location>
</feature>
<feature type="transmembrane region" description="Helical" evidence="2">
    <location>
        <begin position="110"/>
        <end position="128"/>
    </location>
</feature>
<name>A0A4Q7V1R0_PSEST</name>
<dbReference type="AlphaFoldDB" id="A0A4Q7V1R0"/>